<dbReference type="InterPro" id="IPR036388">
    <property type="entry name" value="WH-like_DNA-bd_sf"/>
</dbReference>
<evidence type="ECO:0000256" key="3">
    <source>
        <dbReference type="ARBA" id="ARBA00023163"/>
    </source>
</evidence>
<keyword evidence="1" id="KW-0805">Transcription regulation</keyword>
<dbReference type="EMBL" id="VSSQ01031923">
    <property type="protein sequence ID" value="MPM83010.1"/>
    <property type="molecule type" value="Genomic_DNA"/>
</dbReference>
<dbReference type="SUPFAM" id="SSF46785">
    <property type="entry name" value="Winged helix' DNA-binding domain"/>
    <property type="match status" value="1"/>
</dbReference>
<sequence length="241" mass="28163">MNKNPFKYLQIYEDVIAKIRQGELVSGDRMMTEDQLAAFYQVSRVTIRKALDKLCAENYLERQKHAGAFIHPKLVEIANRNSFVSFTKDNELRGHQVTTKTLSLKQCHPDNYVRSRLPEVSAEQDLWYLKRLRYVNRLAVLYEESYWFKDLCKDLDEQIVLGSMCEYLEKLGIYIAKAQNEYIAIKADETIAGLLEVPLDFPILLTKAVYLTSDQQPIFVTRNYCRTDRTSIQVTLNRQTF</sequence>
<accession>A0A645D0I0</accession>
<dbReference type="Pfam" id="PF07702">
    <property type="entry name" value="UTRA"/>
    <property type="match status" value="1"/>
</dbReference>
<protein>
    <submittedName>
        <fullName evidence="5">Mannosyl-D-glycerate transport/metabolism system repressor MngR</fullName>
    </submittedName>
</protein>
<dbReference type="Gene3D" id="3.40.1410.10">
    <property type="entry name" value="Chorismate lyase-like"/>
    <property type="match status" value="1"/>
</dbReference>
<proteinExistence type="predicted"/>
<dbReference type="PANTHER" id="PTHR44846">
    <property type="entry name" value="MANNOSYL-D-GLYCERATE TRANSPORT/METABOLISM SYSTEM REPRESSOR MNGR-RELATED"/>
    <property type="match status" value="1"/>
</dbReference>
<dbReference type="GO" id="GO:0003700">
    <property type="term" value="F:DNA-binding transcription factor activity"/>
    <property type="evidence" value="ECO:0007669"/>
    <property type="project" value="InterPro"/>
</dbReference>
<dbReference type="GO" id="GO:0003677">
    <property type="term" value="F:DNA binding"/>
    <property type="evidence" value="ECO:0007669"/>
    <property type="project" value="UniProtKB-KW"/>
</dbReference>
<dbReference type="SMART" id="SM00345">
    <property type="entry name" value="HTH_GNTR"/>
    <property type="match status" value="1"/>
</dbReference>
<dbReference type="InterPro" id="IPR036390">
    <property type="entry name" value="WH_DNA-bd_sf"/>
</dbReference>
<gene>
    <name evidence="5" type="primary">mngR_2</name>
    <name evidence="5" type="ORF">SDC9_130073</name>
</gene>
<evidence type="ECO:0000256" key="2">
    <source>
        <dbReference type="ARBA" id="ARBA00023125"/>
    </source>
</evidence>
<dbReference type="InterPro" id="IPR050679">
    <property type="entry name" value="Bact_HTH_transcr_reg"/>
</dbReference>
<feature type="domain" description="HTH gntR-type" evidence="4">
    <location>
        <begin position="5"/>
        <end position="73"/>
    </location>
</feature>
<dbReference type="SUPFAM" id="SSF64288">
    <property type="entry name" value="Chorismate lyase-like"/>
    <property type="match status" value="1"/>
</dbReference>
<dbReference type="Gene3D" id="1.10.10.10">
    <property type="entry name" value="Winged helix-like DNA-binding domain superfamily/Winged helix DNA-binding domain"/>
    <property type="match status" value="1"/>
</dbReference>
<dbReference type="Pfam" id="PF00392">
    <property type="entry name" value="GntR"/>
    <property type="match status" value="1"/>
</dbReference>
<dbReference type="PANTHER" id="PTHR44846:SF1">
    <property type="entry name" value="MANNOSYL-D-GLYCERATE TRANSPORT_METABOLISM SYSTEM REPRESSOR MNGR-RELATED"/>
    <property type="match status" value="1"/>
</dbReference>
<dbReference type="InterPro" id="IPR011663">
    <property type="entry name" value="UTRA"/>
</dbReference>
<dbReference type="AlphaFoldDB" id="A0A645D0I0"/>
<evidence type="ECO:0000256" key="1">
    <source>
        <dbReference type="ARBA" id="ARBA00023015"/>
    </source>
</evidence>
<comment type="caution">
    <text evidence="5">The sequence shown here is derived from an EMBL/GenBank/DDBJ whole genome shotgun (WGS) entry which is preliminary data.</text>
</comment>
<dbReference type="GO" id="GO:0045892">
    <property type="term" value="P:negative regulation of DNA-templated transcription"/>
    <property type="evidence" value="ECO:0007669"/>
    <property type="project" value="TreeGrafter"/>
</dbReference>
<keyword evidence="3" id="KW-0804">Transcription</keyword>
<dbReference type="SMART" id="SM00866">
    <property type="entry name" value="UTRA"/>
    <property type="match status" value="1"/>
</dbReference>
<name>A0A645D0I0_9ZZZZ</name>
<dbReference type="CDD" id="cd07377">
    <property type="entry name" value="WHTH_GntR"/>
    <property type="match status" value="1"/>
</dbReference>
<keyword evidence="2" id="KW-0238">DNA-binding</keyword>
<dbReference type="PROSITE" id="PS50949">
    <property type="entry name" value="HTH_GNTR"/>
    <property type="match status" value="1"/>
</dbReference>
<evidence type="ECO:0000259" key="4">
    <source>
        <dbReference type="PROSITE" id="PS50949"/>
    </source>
</evidence>
<dbReference type="InterPro" id="IPR028978">
    <property type="entry name" value="Chorismate_lyase_/UTRA_dom_sf"/>
</dbReference>
<reference evidence="5" key="1">
    <citation type="submission" date="2019-08" db="EMBL/GenBank/DDBJ databases">
        <authorList>
            <person name="Kucharzyk K."/>
            <person name="Murdoch R.W."/>
            <person name="Higgins S."/>
            <person name="Loffler F."/>
        </authorList>
    </citation>
    <scope>NUCLEOTIDE SEQUENCE</scope>
</reference>
<dbReference type="InterPro" id="IPR000524">
    <property type="entry name" value="Tscrpt_reg_HTH_GntR"/>
</dbReference>
<evidence type="ECO:0000313" key="5">
    <source>
        <dbReference type="EMBL" id="MPM83010.1"/>
    </source>
</evidence>
<organism evidence="5">
    <name type="scientific">bioreactor metagenome</name>
    <dbReference type="NCBI Taxonomy" id="1076179"/>
    <lineage>
        <taxon>unclassified sequences</taxon>
        <taxon>metagenomes</taxon>
        <taxon>ecological metagenomes</taxon>
    </lineage>
</organism>